<sequence length="1294" mass="143441">MTEEIEVQSFEEEEIEFFEFKQLNKNALSIQLEKDTVYPEVIPPYPSLLAISNIYGFFVTATAKGFIYASTQTLRELFKNSTSGSKELLSKKLLFEIPEGRVRCLRLSSDQLTLVVGVEGGHVLFYDVTKFASEQAESRPFQIMSFSDDIRDIRPNPGEKYNLIAILLVTGVVYIKDYLVNNEVSKIEGNKVGEQFTARQLMQFTPEGTLKATFQPPPDLQQQSHYVQNVLWLETALFVVVYFPVIQEEDSEHDVYVVSREMKSKTLYLRCPIMCSQADRPRIPYFYMETIKDWGTNLKCLIICASANSADINLIARDASNNWTSLILTETSRAALPLSEIYDHDTLPVGLALDFTCTEPWNTRLTEENILVPPVPVLYILNDECDIVAYRCFHKDAFLAHENFPGMTPPKMLPTTGHSLGMLPPRRNPKDVTTFTATNITTSPVASPVKIASPIIAPIKTASPIIAPIKTASPLIAPIKTASPVVAPIKTASPITAPIKTATYNNGLSPSINYDKNFQSPNKITLTQDSTPSRNLGSSQQLTPTEADNKTPHMIRLNAIKNDLNVLHNLIEYVENDCIAKYHERTTEQDFDNPEVWSVGDLPVIMSEINRLEHEAGSMVQSLVDLRRQVNEFSHGVHIDFVKTTKDLDHMSCTPSNVITVGRRGILQSRIKERLETTFKSVKESAQALETQLNALHEQIQEKKSNKLLRQSPLEYIDKSIRNISKGLYRNSSQIERLSAQLDQLTLQISSEGDTSNSETFISHQINKIEPTKASTKNISYSIDAAKTTAAYLNKERICEKLKNVNKFKRKSPVKTTLFEENEAEVIERKSMPSSIISPKKSPNTFKNRVFPQTQIREGKSYRSRTTITSLSEPSSDYQPKVMYDTPIRENTYTNKSLPEASGILSPIELESPLAYKDQSEDFIQHKFEKIVESDDSSLAWMSPSFKHRPTPTFLSQSNDTVQEPSVFEMPSSYQKDEDAQYLDSYNEDSQDSIELNFGKFISSDVSRSSKVPELGQSYNHFGEDSKSETIQTIPSGEYAITEINEGKETSDAEQNNASNVTNVVSKTEAEEIEHKSQEISDQVEVVENPTDVIAETGNELMGVSENFGSFGLGEQSETYNESNSQGGFGLFGDKSLTSAPTSTPAFGKQTQFGMATSNNIVFGTGLSLGGNASGIPPAFATQPSNVNAFNPLPAHPSPAFGQPAFGQTAFGQSSLGMPKAQAFGQPAFGQHGFGQPRTFGTPSALTANVKPPSGSGFARFASNNAILGAGNNNLDETNASISTTKSSFMEFRG</sequence>
<protein>
    <submittedName>
        <fullName evidence="1">120_t:CDS:1</fullName>
    </submittedName>
</protein>
<name>A0ACA9K3T3_9GLOM</name>
<dbReference type="EMBL" id="CAJVPM010000724">
    <property type="protein sequence ID" value="CAG8450442.1"/>
    <property type="molecule type" value="Genomic_DNA"/>
</dbReference>
<comment type="caution">
    <text evidence="1">The sequence shown here is derived from an EMBL/GenBank/DDBJ whole genome shotgun (WGS) entry which is preliminary data.</text>
</comment>
<gene>
    <name evidence="1" type="ORF">SCALOS_LOCUS1159</name>
</gene>
<proteinExistence type="predicted"/>
<evidence type="ECO:0000313" key="1">
    <source>
        <dbReference type="EMBL" id="CAG8450442.1"/>
    </source>
</evidence>
<evidence type="ECO:0000313" key="2">
    <source>
        <dbReference type="Proteomes" id="UP000789860"/>
    </source>
</evidence>
<reference evidence="1" key="1">
    <citation type="submission" date="2021-06" db="EMBL/GenBank/DDBJ databases">
        <authorList>
            <person name="Kallberg Y."/>
            <person name="Tangrot J."/>
            <person name="Rosling A."/>
        </authorList>
    </citation>
    <scope>NUCLEOTIDE SEQUENCE</scope>
    <source>
        <strain evidence="1">AU212A</strain>
    </source>
</reference>
<keyword evidence="2" id="KW-1185">Reference proteome</keyword>
<organism evidence="1 2">
    <name type="scientific">Scutellospora calospora</name>
    <dbReference type="NCBI Taxonomy" id="85575"/>
    <lineage>
        <taxon>Eukaryota</taxon>
        <taxon>Fungi</taxon>
        <taxon>Fungi incertae sedis</taxon>
        <taxon>Mucoromycota</taxon>
        <taxon>Glomeromycotina</taxon>
        <taxon>Glomeromycetes</taxon>
        <taxon>Diversisporales</taxon>
        <taxon>Gigasporaceae</taxon>
        <taxon>Scutellospora</taxon>
    </lineage>
</organism>
<accession>A0ACA9K3T3</accession>
<dbReference type="Proteomes" id="UP000789860">
    <property type="component" value="Unassembled WGS sequence"/>
</dbReference>